<dbReference type="RefSeq" id="WP_205110210.1">
    <property type="nucleotide sequence ID" value="NZ_BAAAHT010000003.1"/>
</dbReference>
<keyword evidence="2" id="KW-1185">Reference proteome</keyword>
<reference evidence="1 2" key="1">
    <citation type="submission" date="2021-01" db="EMBL/GenBank/DDBJ databases">
        <title>Sequencing the genomes of 1000 actinobacteria strains.</title>
        <authorList>
            <person name="Klenk H.-P."/>
        </authorList>
    </citation>
    <scope>NUCLEOTIDE SEQUENCE [LARGE SCALE GENOMIC DNA]</scope>
    <source>
        <strain evidence="1 2">DSM 13057</strain>
    </source>
</reference>
<name>A0ABS2L8J4_9MICO</name>
<sequence>MSTYRLTVNNERYFLPEGRDVSGLKAMFADAARMGGGFVDVLNTSKLRVALLITPSSSIKFEEFDAVVQVDELWQQPLAHSSAQPFALSSSGEAELGADLFEYDDFTF</sequence>
<evidence type="ECO:0000313" key="2">
    <source>
        <dbReference type="Proteomes" id="UP000776164"/>
    </source>
</evidence>
<dbReference type="EMBL" id="JAFBBU010000001">
    <property type="protein sequence ID" value="MBM7473045.1"/>
    <property type="molecule type" value="Genomic_DNA"/>
</dbReference>
<comment type="caution">
    <text evidence="1">The sequence shown here is derived from an EMBL/GenBank/DDBJ whole genome shotgun (WGS) entry which is preliminary data.</text>
</comment>
<accession>A0ABS2L8J4</accession>
<evidence type="ECO:0000313" key="1">
    <source>
        <dbReference type="EMBL" id="MBM7473045.1"/>
    </source>
</evidence>
<protein>
    <submittedName>
        <fullName evidence="1">Uncharacterized protein</fullName>
    </submittedName>
</protein>
<organism evidence="1 2">
    <name type="scientific">Subtercola frigoramans</name>
    <dbReference type="NCBI Taxonomy" id="120298"/>
    <lineage>
        <taxon>Bacteria</taxon>
        <taxon>Bacillati</taxon>
        <taxon>Actinomycetota</taxon>
        <taxon>Actinomycetes</taxon>
        <taxon>Micrococcales</taxon>
        <taxon>Microbacteriaceae</taxon>
        <taxon>Subtercola</taxon>
    </lineage>
</organism>
<dbReference type="Proteomes" id="UP000776164">
    <property type="component" value="Unassembled WGS sequence"/>
</dbReference>
<proteinExistence type="predicted"/>
<gene>
    <name evidence="1" type="ORF">JOE66_002679</name>
</gene>